<dbReference type="PANTHER" id="PTHR14155">
    <property type="entry name" value="RING FINGER DOMAIN-CONTAINING"/>
    <property type="match status" value="1"/>
</dbReference>
<evidence type="ECO:0000259" key="6">
    <source>
        <dbReference type="PROSITE" id="PS50089"/>
    </source>
</evidence>
<keyword evidence="1" id="KW-0479">Metal-binding</keyword>
<dbReference type="SUPFAM" id="SSF57850">
    <property type="entry name" value="RING/U-box"/>
    <property type="match status" value="1"/>
</dbReference>
<feature type="region of interest" description="Disordered" evidence="5">
    <location>
        <begin position="525"/>
        <end position="561"/>
    </location>
</feature>
<dbReference type="Pfam" id="PF13639">
    <property type="entry name" value="zf-RING_2"/>
    <property type="match status" value="1"/>
</dbReference>
<dbReference type="PROSITE" id="PS50089">
    <property type="entry name" value="ZF_RING_2"/>
    <property type="match status" value="1"/>
</dbReference>
<evidence type="ECO:0000313" key="8">
    <source>
        <dbReference type="Proteomes" id="UP000019374"/>
    </source>
</evidence>
<feature type="compositionally biased region" description="Low complexity" evidence="5">
    <location>
        <begin position="472"/>
        <end position="495"/>
    </location>
</feature>
<dbReference type="eggNOG" id="KOG0800">
    <property type="taxonomic scope" value="Eukaryota"/>
</dbReference>
<feature type="region of interest" description="Disordered" evidence="5">
    <location>
        <begin position="207"/>
        <end position="271"/>
    </location>
</feature>
<evidence type="ECO:0000256" key="1">
    <source>
        <dbReference type="ARBA" id="ARBA00022723"/>
    </source>
</evidence>
<dbReference type="OrthoDB" id="8062037at2759"/>
<dbReference type="EMBL" id="KE654070">
    <property type="protein sequence ID" value="EQK98768.1"/>
    <property type="molecule type" value="Genomic_DNA"/>
</dbReference>
<keyword evidence="2 4" id="KW-0863">Zinc-finger</keyword>
<dbReference type="PANTHER" id="PTHR14155:SF627">
    <property type="entry name" value="OS06G0192800 PROTEIN"/>
    <property type="match status" value="1"/>
</dbReference>
<dbReference type="InterPro" id="IPR053238">
    <property type="entry name" value="RING-H2_zinc_finger"/>
</dbReference>
<feature type="domain" description="RING-type" evidence="6">
    <location>
        <begin position="320"/>
        <end position="368"/>
    </location>
</feature>
<sequence>MDPINHLPHGSQRHSSTRGDPVHGPAGSWATGPHGLATPAWLPDSSASPLYFPQPMPRPPHGLDASYFGLQGALPHSDGNLRGAQQQHEALAGLPTPHAPLGSAMHSITGWPSAASTSQGGHFVPAPGLGTVALQPQGFVGLQPQGFVGLQPQGFLALQPQGLVNMGPSGATSSETHSLNPYGQQSVSHFATPHPPFTITPYIRMGTSSSPTTPASHRPGISTVSGRRRHSRGRRHVSGRPPASDHVAEDNRPTMAEPVGGRPSRRASQTAHHLPIDADTMRRLQLARGAMTCQMIASRVALQSLQSVDVNDLPDNEKMCVICYNDFGDRSTEGINEAPLRLPKCKHVFGDHCIRKWLENSDSCPYCRDKLPSVPKPITGQAFMAMARAQGFEPTRFFSEHDYARIMGGSFGDVDFITDITRQGRAAQRRPPPDDAAGEGQRRTRQRLGSPSSAARAQDLFGDSQPRPNPPSTHTASHATSTHTTSHTSYQASASPPTVTVMPPHMHHLGGTLLARAWASQPRNPLRAHSAAMGPSPYGPSPFGPSPFGPSPFGPTYDMRSNPVTFRPSHQASVDGVEQQVSSPMEATPSWAFGPNRNWPL</sequence>
<feature type="region of interest" description="Disordered" evidence="5">
    <location>
        <begin position="1"/>
        <end position="37"/>
    </location>
</feature>
<evidence type="ECO:0000256" key="5">
    <source>
        <dbReference type="SAM" id="MobiDB-lite"/>
    </source>
</evidence>
<protein>
    <submittedName>
        <fullName evidence="7">RING-finger domain containing protein</fullName>
    </submittedName>
</protein>
<evidence type="ECO:0000256" key="2">
    <source>
        <dbReference type="ARBA" id="ARBA00022771"/>
    </source>
</evidence>
<evidence type="ECO:0000313" key="7">
    <source>
        <dbReference type="EMBL" id="EQK98768.1"/>
    </source>
</evidence>
<dbReference type="Proteomes" id="UP000019374">
    <property type="component" value="Unassembled WGS sequence"/>
</dbReference>
<feature type="region of interest" description="Disordered" evidence="5">
    <location>
        <begin position="62"/>
        <end position="86"/>
    </location>
</feature>
<feature type="region of interest" description="Disordered" evidence="5">
    <location>
        <begin position="423"/>
        <end position="506"/>
    </location>
</feature>
<feature type="compositionally biased region" description="Basic residues" evidence="5">
    <location>
        <begin position="226"/>
        <end position="238"/>
    </location>
</feature>
<dbReference type="InterPro" id="IPR001841">
    <property type="entry name" value="Znf_RING"/>
</dbReference>
<dbReference type="GO" id="GO:0008270">
    <property type="term" value="F:zinc ion binding"/>
    <property type="evidence" value="ECO:0007669"/>
    <property type="project" value="UniProtKB-KW"/>
</dbReference>
<gene>
    <name evidence="7" type="ORF">OCS_05519</name>
</gene>
<feature type="compositionally biased region" description="Pro residues" evidence="5">
    <location>
        <begin position="537"/>
        <end position="553"/>
    </location>
</feature>
<dbReference type="AlphaFoldDB" id="T5A864"/>
<organism evidence="7 8">
    <name type="scientific">Ophiocordyceps sinensis (strain Co18 / CGMCC 3.14243)</name>
    <name type="common">Yarsagumba caterpillar fungus</name>
    <name type="synonym">Hirsutella sinensis</name>
    <dbReference type="NCBI Taxonomy" id="911162"/>
    <lineage>
        <taxon>Eukaryota</taxon>
        <taxon>Fungi</taxon>
        <taxon>Dikarya</taxon>
        <taxon>Ascomycota</taxon>
        <taxon>Pezizomycotina</taxon>
        <taxon>Sordariomycetes</taxon>
        <taxon>Hypocreomycetidae</taxon>
        <taxon>Hypocreales</taxon>
        <taxon>Ophiocordycipitaceae</taxon>
        <taxon>Ophiocordyceps</taxon>
    </lineage>
</organism>
<dbReference type="SMART" id="SM00184">
    <property type="entry name" value="RING"/>
    <property type="match status" value="1"/>
</dbReference>
<keyword evidence="3" id="KW-0862">Zinc</keyword>
<accession>T5A864</accession>
<reference evidence="7 8" key="1">
    <citation type="journal article" date="2013" name="Chin. Sci. Bull.">
        <title>Genome survey uncovers the secrets of sex and lifestyle in caterpillar fungus.</title>
        <authorList>
            <person name="Hu X."/>
            <person name="Zhang Y."/>
            <person name="Xiao G."/>
            <person name="Zheng P."/>
            <person name="Xia Y."/>
            <person name="Zhang X."/>
            <person name="St Leger R.J."/>
            <person name="Liu X."/>
            <person name="Wang C."/>
        </authorList>
    </citation>
    <scope>NUCLEOTIDE SEQUENCE [LARGE SCALE GENOMIC DNA]</scope>
    <source>
        <strain evidence="8">Co18 / CGMCC 3.14243</strain>
        <tissue evidence="7">Fruit-body</tissue>
    </source>
</reference>
<dbReference type="HOGENOM" id="CLU_427631_0_0_1"/>
<dbReference type="InterPro" id="IPR013083">
    <property type="entry name" value="Znf_RING/FYVE/PHD"/>
</dbReference>
<dbReference type="Gene3D" id="3.30.40.10">
    <property type="entry name" value="Zinc/RING finger domain, C3HC4 (zinc finger)"/>
    <property type="match status" value="1"/>
</dbReference>
<proteinExistence type="predicted"/>
<evidence type="ECO:0000256" key="3">
    <source>
        <dbReference type="ARBA" id="ARBA00022833"/>
    </source>
</evidence>
<name>T5A864_OPHSC</name>
<evidence type="ECO:0000256" key="4">
    <source>
        <dbReference type="PROSITE-ProRule" id="PRU00175"/>
    </source>
</evidence>